<name>A0ABV9GQP0_9BACL</name>
<evidence type="ECO:0008006" key="3">
    <source>
        <dbReference type="Google" id="ProtNLM"/>
    </source>
</evidence>
<protein>
    <recommendedName>
        <fullName evidence="3">Type VII secretion effector (TIGR04197 family)</fullName>
    </recommendedName>
</protein>
<reference evidence="2" key="1">
    <citation type="journal article" date="2019" name="Int. J. Syst. Evol. Microbiol.">
        <title>The Global Catalogue of Microorganisms (GCM) 10K type strain sequencing project: providing services to taxonomists for standard genome sequencing and annotation.</title>
        <authorList>
            <consortium name="The Broad Institute Genomics Platform"/>
            <consortium name="The Broad Institute Genome Sequencing Center for Infectious Disease"/>
            <person name="Wu L."/>
            <person name="Ma J."/>
        </authorList>
    </citation>
    <scope>NUCLEOTIDE SEQUENCE [LARGE SCALE GENOMIC DNA]</scope>
    <source>
        <strain evidence="2">CGMCC 1.16306</strain>
    </source>
</reference>
<comment type="caution">
    <text evidence="1">The sequence shown here is derived from an EMBL/GenBank/DDBJ whole genome shotgun (WGS) entry which is preliminary data.</text>
</comment>
<evidence type="ECO:0000313" key="2">
    <source>
        <dbReference type="Proteomes" id="UP001596022"/>
    </source>
</evidence>
<evidence type="ECO:0000313" key="1">
    <source>
        <dbReference type="EMBL" id="MFC4620323.1"/>
    </source>
</evidence>
<gene>
    <name evidence="1" type="ORF">ACFO4N_16595</name>
</gene>
<dbReference type="EMBL" id="JBHSFW010000019">
    <property type="protein sequence ID" value="MFC4620323.1"/>
    <property type="molecule type" value="Genomic_DNA"/>
</dbReference>
<proteinExistence type="predicted"/>
<sequence length="95" mass="10368">MPKDIFINPKGFDADVEGFDKSASDVSAVKANDVKHVKKKTSLDSMDLMTSIIDAFAQCVDHYVALSKKDVGVLKHVKDEWVRTDGKLGSEIGGK</sequence>
<keyword evidence="2" id="KW-1185">Reference proteome</keyword>
<dbReference type="RefSeq" id="WP_376847433.1">
    <property type="nucleotide sequence ID" value="NZ_JBHSFW010000019.1"/>
</dbReference>
<dbReference type="Proteomes" id="UP001596022">
    <property type="component" value="Unassembled WGS sequence"/>
</dbReference>
<accession>A0ABV9GQP0</accession>
<organism evidence="1 2">
    <name type="scientific">Camelliibacillus cellulosilyticus</name>
    <dbReference type="NCBI Taxonomy" id="2174486"/>
    <lineage>
        <taxon>Bacteria</taxon>
        <taxon>Bacillati</taxon>
        <taxon>Bacillota</taxon>
        <taxon>Bacilli</taxon>
        <taxon>Bacillales</taxon>
        <taxon>Sporolactobacillaceae</taxon>
        <taxon>Camelliibacillus</taxon>
    </lineage>
</organism>